<dbReference type="Gene3D" id="1.10.418.40">
    <property type="entry name" value="Autophagy protein 6/Beclin 1"/>
    <property type="match status" value="1"/>
</dbReference>
<dbReference type="InterPro" id="IPR040455">
    <property type="entry name" value="Atg6_BARA"/>
</dbReference>
<evidence type="ECO:0000313" key="7">
    <source>
        <dbReference type="EMBL" id="CAK6442182.1"/>
    </source>
</evidence>
<reference evidence="7" key="1">
    <citation type="submission" date="2023-12" db="EMBL/GenBank/DDBJ databases">
        <authorList>
            <person name="Brown T."/>
        </authorList>
    </citation>
    <scope>NUCLEOTIDE SEQUENCE</scope>
</reference>
<evidence type="ECO:0000256" key="1">
    <source>
        <dbReference type="ARBA" id="ARBA00005965"/>
    </source>
</evidence>
<evidence type="ECO:0000313" key="8">
    <source>
        <dbReference type="Proteomes" id="UP001314169"/>
    </source>
</evidence>
<evidence type="ECO:0000259" key="6">
    <source>
        <dbReference type="Pfam" id="PF17675"/>
    </source>
</evidence>
<evidence type="ECO:0008006" key="9">
    <source>
        <dbReference type="Google" id="ProtNLM"/>
    </source>
</evidence>
<evidence type="ECO:0000256" key="2">
    <source>
        <dbReference type="ARBA" id="ARBA00023006"/>
    </source>
</evidence>
<dbReference type="Pfam" id="PF04111">
    <property type="entry name" value="APG6"/>
    <property type="match status" value="1"/>
</dbReference>
<gene>
    <name evidence="7" type="ORF">MPIPNATIZW_LOCUS10488</name>
</gene>
<feature type="domain" description="Atg6 BARA" evidence="5">
    <location>
        <begin position="247"/>
        <end position="427"/>
    </location>
</feature>
<dbReference type="PANTHER" id="PTHR12768:SF5">
    <property type="entry name" value="BECLIN-2"/>
    <property type="match status" value="1"/>
</dbReference>
<dbReference type="PANTHER" id="PTHR12768">
    <property type="entry name" value="BECLIN 1"/>
    <property type="match status" value="1"/>
</dbReference>
<feature type="domain" description="Atg6/beclin coiled-coil" evidence="6">
    <location>
        <begin position="118"/>
        <end position="244"/>
    </location>
</feature>
<keyword evidence="8" id="KW-1185">Reference proteome</keyword>
<keyword evidence="3" id="KW-0175">Coiled coil</keyword>
<dbReference type="EMBL" id="OY882877">
    <property type="protein sequence ID" value="CAK6442182.1"/>
    <property type="molecule type" value="Genomic_DNA"/>
</dbReference>
<dbReference type="Gene3D" id="6.10.250.3110">
    <property type="match status" value="1"/>
</dbReference>
<dbReference type="InterPro" id="IPR007243">
    <property type="entry name" value="Atg6/Beclin"/>
</dbReference>
<evidence type="ECO:0000256" key="4">
    <source>
        <dbReference type="SAM" id="MobiDB-lite"/>
    </source>
</evidence>
<name>A0ABP0A151_PIPNA</name>
<dbReference type="InterPro" id="IPR041691">
    <property type="entry name" value="Atg6/beclin_CC"/>
</dbReference>
<accession>A0ABP0A151</accession>
<feature type="region of interest" description="Disordered" evidence="4">
    <location>
        <begin position="27"/>
        <end position="54"/>
    </location>
</feature>
<keyword evidence="2" id="KW-0072">Autophagy</keyword>
<organism evidence="7 8">
    <name type="scientific">Pipistrellus nathusii</name>
    <name type="common">Nathusius' pipistrelle</name>
    <dbReference type="NCBI Taxonomy" id="59473"/>
    <lineage>
        <taxon>Eukaryota</taxon>
        <taxon>Metazoa</taxon>
        <taxon>Chordata</taxon>
        <taxon>Craniata</taxon>
        <taxon>Vertebrata</taxon>
        <taxon>Euteleostomi</taxon>
        <taxon>Mammalia</taxon>
        <taxon>Eutheria</taxon>
        <taxon>Laurasiatheria</taxon>
        <taxon>Chiroptera</taxon>
        <taxon>Yangochiroptera</taxon>
        <taxon>Vespertilionidae</taxon>
        <taxon>Pipistrellus</taxon>
    </lineage>
</organism>
<protein>
    <recommendedName>
        <fullName evidence="9">Beclin-2</fullName>
    </recommendedName>
</protein>
<comment type="similarity">
    <text evidence="1">Belongs to the beclin family.</text>
</comment>
<dbReference type="Proteomes" id="UP001314169">
    <property type="component" value="Chromosome 20"/>
</dbReference>
<sequence length="433" mass="48676">MSSIRFICHGCRQPLKLVRTTEAPGLDVGQDPGASYFPSAQGEPGDAPEEGSASSLETDLEELQASAWHILGDGELSGDRPTNFTLLGKLAAGRTLSSIHRTETGLCDILSGEELRHPLCEDCTDSLLQQLDRQLSISESDTQTYQRCLETRRGCGEDAGETLQQELEVLELEEARLVQELGEVEKRRDGAAVALEAARAETERLEQQERRYPRDLGVLQWQQLELQDELWSLEDQLRHARAQLAWLTRTDAFKATFEIGCNGPIAVINGCRLGCVPTVPVSWGEINVAWGHTALLLASLARTVGLRFQRYQLVPRGDHSYLRSLTPKDPLELPLFCTGGKSSLWDSKFDRAMVAFLDCMQQFHEEAQKAEPALCMPYRIHAERGQMEDPGSGKFYSVQTHLHTEEQWTKALKLMLTNFKWSLDWVSLRYRPH</sequence>
<dbReference type="InterPro" id="IPR038274">
    <property type="entry name" value="Atg6/Beclin_C_sf"/>
</dbReference>
<proteinExistence type="inferred from homology"/>
<feature type="coiled-coil region" evidence="3">
    <location>
        <begin position="160"/>
        <end position="243"/>
    </location>
</feature>
<dbReference type="Pfam" id="PF17675">
    <property type="entry name" value="APG6_N"/>
    <property type="match status" value="1"/>
</dbReference>
<evidence type="ECO:0000256" key="3">
    <source>
        <dbReference type="SAM" id="Coils"/>
    </source>
</evidence>
<evidence type="ECO:0000259" key="5">
    <source>
        <dbReference type="Pfam" id="PF04111"/>
    </source>
</evidence>